<evidence type="ECO:0000313" key="4">
    <source>
        <dbReference type="EMBL" id="QRZ36002.1"/>
    </source>
</evidence>
<reference evidence="2" key="5">
    <citation type="submission" date="2023-09" db="EMBL/GenBank/DDBJ databases">
        <title>Complete Genomes and Methylome analysis of Lactococcus lactis subs lactis strains.</title>
        <authorList>
            <person name="Fomenkov A."/>
            <person name="McDonnell B."/>
            <person name="Sun L."/>
            <person name="Van Sinderen D."/>
            <person name="Roberts R.J."/>
        </authorList>
    </citation>
    <scope>NUCLEOTIDE SEQUENCE</scope>
    <source>
        <strain evidence="2">229</strain>
    </source>
</reference>
<feature type="transmembrane region" description="Helical" evidence="1">
    <location>
        <begin position="31"/>
        <end position="49"/>
    </location>
</feature>
<dbReference type="AlphaFoldDB" id="A0A0V8CBZ5"/>
<dbReference type="EMBL" id="LKLW01000074">
    <property type="protein sequence ID" value="KSU27278.1"/>
    <property type="molecule type" value="Genomic_DNA"/>
</dbReference>
<dbReference type="Proteomes" id="UP000052991">
    <property type="component" value="Unassembled WGS sequence"/>
</dbReference>
<dbReference type="PATRIC" id="fig|1360.110.peg.787"/>
<reference evidence="3" key="2">
    <citation type="journal article" date="2017" name="Genome Announc.">
        <title>Draft Genome Sequences of 24 Lactococcus lactis Strains.</title>
        <authorList>
            <person name="Backus L."/>
            <person name="Wels M."/>
            <person name="Boekhorst J."/>
            <person name="Dijkstra A.R."/>
            <person name="Beerthuyzen M."/>
            <person name="Kelly W.J."/>
            <person name="Siezen R.J."/>
            <person name="van Hijum S.A."/>
            <person name="Bachmann H."/>
        </authorList>
    </citation>
    <scope>NUCLEOTIDE SEQUENCE</scope>
    <source>
        <strain evidence="3">N42</strain>
    </source>
</reference>
<proteinExistence type="predicted"/>
<evidence type="ECO:0000256" key="1">
    <source>
        <dbReference type="SAM" id="Phobius"/>
    </source>
</evidence>
<dbReference type="Proteomes" id="UP001055586">
    <property type="component" value="Chromosome"/>
</dbReference>
<protein>
    <submittedName>
        <fullName evidence="3">Phage protein</fullName>
    </submittedName>
</protein>
<dbReference type="EMBL" id="CP090823">
    <property type="protein sequence ID" value="ARD97307.1"/>
    <property type="molecule type" value="Genomic_DNA"/>
</dbReference>
<evidence type="ECO:0000313" key="3">
    <source>
        <dbReference type="EMBL" id="KSU27278.1"/>
    </source>
</evidence>
<feature type="transmembrane region" description="Helical" evidence="1">
    <location>
        <begin position="7"/>
        <end position="25"/>
    </location>
</feature>
<keyword evidence="1" id="KW-0812">Transmembrane</keyword>
<evidence type="ECO:0000313" key="5">
    <source>
        <dbReference type="Proteomes" id="UP000052991"/>
    </source>
</evidence>
<reference evidence="5" key="1">
    <citation type="submission" date="2015-10" db="EMBL/GenBank/DDBJ databases">
        <title>Draft Genome Sequences of 11 Lactococcus lactis subspecies cremoris strains.</title>
        <authorList>
            <person name="Wels M."/>
            <person name="Backus L."/>
            <person name="Boekhorst J."/>
            <person name="Dijkstra A."/>
            <person name="Beerthuizen M."/>
            <person name="Kelly W."/>
            <person name="Siezen R."/>
            <person name="Bachmann H."/>
            <person name="Van Hijum S."/>
        </authorList>
    </citation>
    <scope>NUCLEOTIDE SEQUENCE [LARGE SCALE GENOMIC DNA]</scope>
    <source>
        <strain evidence="5">N42</strain>
    </source>
</reference>
<dbReference type="EMBL" id="CP031926">
    <property type="protein sequence ID" value="QRZ36002.1"/>
    <property type="molecule type" value="Genomic_DNA"/>
</dbReference>
<reference evidence="4" key="3">
    <citation type="journal article" date="2020" name="Mol. Microbiol.">
        <title>The CWPS Rubik's cube: Linking diversity of cell wall polysaccharide structures with the encoded biosynthetic machinery of selected Lactococcus lactis strains.</title>
        <authorList>
            <person name="Mahony J."/>
            <person name="Frantzen C."/>
            <person name="Vinogradov E."/>
            <person name="Sadovskaya I."/>
            <person name="Theodorou I."/>
            <person name="Kelleher P."/>
            <person name="Chapot-Chartier M.P."/>
            <person name="Cambillau C."/>
            <person name="Holo H."/>
            <person name="van Sinderen D."/>
        </authorList>
    </citation>
    <scope>NUCLEOTIDE SEQUENCE</scope>
    <source>
        <strain evidence="4">223</strain>
    </source>
</reference>
<keyword evidence="1" id="KW-1133">Transmembrane helix</keyword>
<reference evidence="4" key="4">
    <citation type="submission" date="2023-04" db="EMBL/GenBank/DDBJ databases">
        <authorList>
            <person name="McDonnell B."/>
        </authorList>
    </citation>
    <scope>NUCLEOTIDE SEQUENCE</scope>
    <source>
        <strain evidence="4">223</strain>
    </source>
</reference>
<name>A0A0V8CBZ5_LACLL</name>
<dbReference type="RefSeq" id="WP_010906389.1">
    <property type="nucleotide sequence ID" value="NZ_CP015896.1"/>
</dbReference>
<feature type="transmembrane region" description="Helical" evidence="1">
    <location>
        <begin position="56"/>
        <end position="79"/>
    </location>
</feature>
<evidence type="ECO:0000313" key="2">
    <source>
        <dbReference type="EMBL" id="ARD97307.1"/>
    </source>
</evidence>
<sequence length="317" mass="34180">MKTERKVIAIVSIALGGLGLILSWIPIVNNIAFIFGVLALILAIIALFSNRKNKKLLSLIGLIISVLTLVIVLVTQSIYGKAIDDIGKNNIKTSSSSKSVKVPKHSTSKKKQTTLELLNQLASTSKSTDEIYVTGEITVGDEQTVSPGIYDLSVTGGSGNITGSRKSVNGMFINWLGGAPGNDSGYASHIRIVLLDGDTLNFSNISKIKFTAVPEKITPSTQLGIGNFIVGRDIPAGNYKLSTNMTMNPQFANLGWTFSIYNDENGNERSQDYNPGNSDVVVSLKDGEIITTSFMNSNYYDTKISDDNAKLIFTTVK</sequence>
<gene>
    <name evidence="4" type="ORF">LL223_2366</name>
    <name evidence="2" type="ORF">LL229_2430</name>
    <name evidence="3" type="ORF">N42_1246</name>
</gene>
<accession>A0A0V8CBZ5</accession>
<organism evidence="3 5">
    <name type="scientific">Lactococcus lactis subsp. lactis</name>
    <name type="common">Streptococcus lactis</name>
    <dbReference type="NCBI Taxonomy" id="1360"/>
    <lineage>
        <taxon>Bacteria</taxon>
        <taxon>Bacillati</taxon>
        <taxon>Bacillota</taxon>
        <taxon>Bacilli</taxon>
        <taxon>Lactobacillales</taxon>
        <taxon>Streptococcaceae</taxon>
        <taxon>Lactococcus</taxon>
    </lineage>
</organism>
<keyword evidence="1" id="KW-0472">Membrane</keyword>
<dbReference type="Proteomes" id="UP000663169">
    <property type="component" value="Chromosome"/>
</dbReference>